<keyword evidence="2 4" id="KW-0479">Metal-binding</keyword>
<keyword evidence="7" id="KW-1185">Reference proteome</keyword>
<name>A0ABZ0RDS1_9BACT</name>
<gene>
    <name evidence="6" type="ORF">SH580_12750</name>
</gene>
<evidence type="ECO:0000313" key="6">
    <source>
        <dbReference type="EMBL" id="WPJ94305.1"/>
    </source>
</evidence>
<organism evidence="6 7">
    <name type="scientific">Coraliomargarita algicola</name>
    <dbReference type="NCBI Taxonomy" id="3092156"/>
    <lineage>
        <taxon>Bacteria</taxon>
        <taxon>Pseudomonadati</taxon>
        <taxon>Verrucomicrobiota</taxon>
        <taxon>Opitutia</taxon>
        <taxon>Puniceicoccales</taxon>
        <taxon>Coraliomargaritaceae</taxon>
        <taxon>Coraliomargarita</taxon>
    </lineage>
</organism>
<dbReference type="SUPFAM" id="SSF46626">
    <property type="entry name" value="Cytochrome c"/>
    <property type="match status" value="1"/>
</dbReference>
<dbReference type="PROSITE" id="PS51007">
    <property type="entry name" value="CYTC"/>
    <property type="match status" value="1"/>
</dbReference>
<protein>
    <recommendedName>
        <fullName evidence="5">Cytochrome c domain-containing protein</fullName>
    </recommendedName>
</protein>
<dbReference type="InterPro" id="IPR036909">
    <property type="entry name" value="Cyt_c-like_dom_sf"/>
</dbReference>
<dbReference type="Gene3D" id="1.10.760.10">
    <property type="entry name" value="Cytochrome c-like domain"/>
    <property type="match status" value="1"/>
</dbReference>
<evidence type="ECO:0000313" key="7">
    <source>
        <dbReference type="Proteomes" id="UP001324993"/>
    </source>
</evidence>
<reference evidence="6 7" key="1">
    <citation type="submission" date="2023-11" db="EMBL/GenBank/DDBJ databases">
        <title>Coraliomargarita sp. nov., isolated from marine algae.</title>
        <authorList>
            <person name="Lee J.K."/>
            <person name="Baek J.H."/>
            <person name="Kim J.M."/>
            <person name="Choi D.G."/>
            <person name="Jeon C.O."/>
        </authorList>
    </citation>
    <scope>NUCLEOTIDE SEQUENCE [LARGE SCALE GENOMIC DNA]</scope>
    <source>
        <strain evidence="6 7">J2-16</strain>
    </source>
</reference>
<evidence type="ECO:0000256" key="2">
    <source>
        <dbReference type="ARBA" id="ARBA00022723"/>
    </source>
</evidence>
<evidence type="ECO:0000256" key="1">
    <source>
        <dbReference type="ARBA" id="ARBA00022617"/>
    </source>
</evidence>
<evidence type="ECO:0000256" key="4">
    <source>
        <dbReference type="PROSITE-ProRule" id="PRU00433"/>
    </source>
</evidence>
<proteinExistence type="predicted"/>
<evidence type="ECO:0000259" key="5">
    <source>
        <dbReference type="PROSITE" id="PS51007"/>
    </source>
</evidence>
<keyword evidence="1 4" id="KW-0349">Heme</keyword>
<sequence>MNTTIACDSGVLLWYESPFITGASVWVIVLEESFARIISGLDFAKVARMNSYLFHVLCLLGILSLAKQPGLYGAIALHPEAPAEASIYFSGDWGQSPGYMTRAELAALDDYTTIRTEVFPGAAEADLGVLPLKSLIQVLGLGDECDGFVLECTDAWESYVTLEYIEEHDPVMLLYYNGKSPEEAEWPMFGGDIEALAPYYVFVVGDRSGYVDAPKYGMISATQMNGIRATNTAERYAPFYKSPMDQLSPMAQAGRDLFLQRCNVCHEGPGGVGGNVSQRPLIVLQGHAVYNEDYLRKMITNPKQFYPETIMPNHEDFDDLKFAKIVTYLKETSALMK</sequence>
<keyword evidence="3 4" id="KW-0408">Iron</keyword>
<accession>A0ABZ0RDS1</accession>
<dbReference type="Pfam" id="PF13442">
    <property type="entry name" value="Cytochrome_CBB3"/>
    <property type="match status" value="1"/>
</dbReference>
<dbReference type="RefSeq" id="WP_319831243.1">
    <property type="nucleotide sequence ID" value="NZ_CP138858.1"/>
</dbReference>
<dbReference type="Proteomes" id="UP001324993">
    <property type="component" value="Chromosome"/>
</dbReference>
<dbReference type="EMBL" id="CP138858">
    <property type="protein sequence ID" value="WPJ94305.1"/>
    <property type="molecule type" value="Genomic_DNA"/>
</dbReference>
<feature type="domain" description="Cytochrome c" evidence="5">
    <location>
        <begin position="249"/>
        <end position="333"/>
    </location>
</feature>
<evidence type="ECO:0000256" key="3">
    <source>
        <dbReference type="ARBA" id="ARBA00023004"/>
    </source>
</evidence>
<dbReference type="InterPro" id="IPR009056">
    <property type="entry name" value="Cyt_c-like_dom"/>
</dbReference>